<keyword evidence="1" id="KW-1133">Transmembrane helix</keyword>
<proteinExistence type="predicted"/>
<dbReference type="Pfam" id="PF06686">
    <property type="entry name" value="SpoIIIAC"/>
    <property type="match status" value="2"/>
</dbReference>
<name>A0A5C8P453_9BACI</name>
<reference evidence="2 3" key="1">
    <citation type="submission" date="2019-06" db="EMBL/GenBank/DDBJ databases">
        <title>Cerasibacillus sp. nov., isolated from maize field.</title>
        <authorList>
            <person name="Lin S.-Y."/>
            <person name="Tsai C.-F."/>
            <person name="Young C.-C."/>
        </authorList>
    </citation>
    <scope>NUCLEOTIDE SEQUENCE [LARGE SCALE GENOMIC DNA]</scope>
    <source>
        <strain evidence="2 3">CC-CFT480</strain>
    </source>
</reference>
<dbReference type="RefSeq" id="WP_147665683.1">
    <property type="nucleotide sequence ID" value="NZ_VDUW01000001.1"/>
</dbReference>
<feature type="transmembrane region" description="Helical" evidence="1">
    <location>
        <begin position="65"/>
        <end position="85"/>
    </location>
</feature>
<protein>
    <submittedName>
        <fullName evidence="2">Stage III sporulation protein AD</fullName>
    </submittedName>
</protein>
<dbReference type="InterPro" id="IPR014211">
    <property type="entry name" value="Spore_III_AD"/>
</dbReference>
<organism evidence="2 3">
    <name type="scientific">Cerasibacillus terrae</name>
    <dbReference type="NCBI Taxonomy" id="2498845"/>
    <lineage>
        <taxon>Bacteria</taxon>
        <taxon>Bacillati</taxon>
        <taxon>Bacillota</taxon>
        <taxon>Bacilli</taxon>
        <taxon>Bacillales</taxon>
        <taxon>Bacillaceae</taxon>
        <taxon>Cerasibacillus</taxon>
    </lineage>
</organism>
<evidence type="ECO:0000256" key="1">
    <source>
        <dbReference type="SAM" id="Phobius"/>
    </source>
</evidence>
<keyword evidence="1" id="KW-0812">Transmembrane</keyword>
<dbReference type="NCBIfam" id="TIGR02849">
    <property type="entry name" value="spore_III_AD"/>
    <property type="match status" value="1"/>
</dbReference>
<dbReference type="InterPro" id="IPR025664">
    <property type="entry name" value="Spore_III_AC/AD"/>
</dbReference>
<dbReference type="AlphaFoldDB" id="A0A5C8P453"/>
<evidence type="ECO:0000313" key="2">
    <source>
        <dbReference type="EMBL" id="TXL67946.1"/>
    </source>
</evidence>
<gene>
    <name evidence="2" type="primary">spoIIIAD</name>
    <name evidence="2" type="ORF">FHP05_02685</name>
</gene>
<dbReference type="OrthoDB" id="1682150at2"/>
<dbReference type="EMBL" id="VDUW01000001">
    <property type="protein sequence ID" value="TXL67946.1"/>
    <property type="molecule type" value="Genomic_DNA"/>
</dbReference>
<keyword evidence="3" id="KW-1185">Reference proteome</keyword>
<keyword evidence="1" id="KW-0472">Membrane</keyword>
<evidence type="ECO:0000313" key="3">
    <source>
        <dbReference type="Proteomes" id="UP000321574"/>
    </source>
</evidence>
<sequence>MEIIHLVGIGIIASILYITLRELGTTFGFLIILIASVIIFLAVIKQIGTIFQLIHHLGQKASIEGMYIGTILKIIGIAYITEIGADLTRDAGLHGVATKIELAGKIFILIIAIPIITTVIESILNFLPIT</sequence>
<feature type="transmembrane region" description="Helical" evidence="1">
    <location>
        <begin position="26"/>
        <end position="44"/>
    </location>
</feature>
<dbReference type="Proteomes" id="UP000321574">
    <property type="component" value="Unassembled WGS sequence"/>
</dbReference>
<feature type="transmembrane region" description="Helical" evidence="1">
    <location>
        <begin position="105"/>
        <end position="127"/>
    </location>
</feature>
<comment type="caution">
    <text evidence="2">The sequence shown here is derived from an EMBL/GenBank/DDBJ whole genome shotgun (WGS) entry which is preliminary data.</text>
</comment>
<accession>A0A5C8P453</accession>